<evidence type="ECO:0000313" key="13">
    <source>
        <dbReference type="EMBL" id="SDN44757.1"/>
    </source>
</evidence>
<dbReference type="Pfam" id="PF02163">
    <property type="entry name" value="Peptidase_M50"/>
    <property type="match status" value="1"/>
</dbReference>
<dbReference type="OrthoDB" id="9782003at2"/>
<evidence type="ECO:0000256" key="11">
    <source>
        <dbReference type="RuleBase" id="RU362031"/>
    </source>
</evidence>
<name>A0A1H0BGI8_9FIRM</name>
<keyword evidence="14" id="KW-1185">Reference proteome</keyword>
<evidence type="ECO:0000256" key="10">
    <source>
        <dbReference type="ARBA" id="ARBA00023136"/>
    </source>
</evidence>
<organism evidence="13 14">
    <name type="scientific">Acetanaerobacterium elongatum</name>
    <dbReference type="NCBI Taxonomy" id="258515"/>
    <lineage>
        <taxon>Bacteria</taxon>
        <taxon>Bacillati</taxon>
        <taxon>Bacillota</taxon>
        <taxon>Clostridia</taxon>
        <taxon>Eubacteriales</taxon>
        <taxon>Oscillospiraceae</taxon>
        <taxon>Acetanaerobacterium</taxon>
    </lineage>
</organism>
<dbReference type="GO" id="GO:0016020">
    <property type="term" value="C:membrane"/>
    <property type="evidence" value="ECO:0007669"/>
    <property type="project" value="UniProtKB-SubCell"/>
</dbReference>
<evidence type="ECO:0000256" key="3">
    <source>
        <dbReference type="ARBA" id="ARBA00007931"/>
    </source>
</evidence>
<dbReference type="SUPFAM" id="SSF50156">
    <property type="entry name" value="PDZ domain-like"/>
    <property type="match status" value="1"/>
</dbReference>
<dbReference type="PANTHER" id="PTHR42837:SF2">
    <property type="entry name" value="MEMBRANE METALLOPROTEASE ARASP2, CHLOROPLASTIC-RELATED"/>
    <property type="match status" value="1"/>
</dbReference>
<evidence type="ECO:0000256" key="1">
    <source>
        <dbReference type="ARBA" id="ARBA00001947"/>
    </source>
</evidence>
<keyword evidence="4 13" id="KW-0645">Protease</keyword>
<keyword evidence="7 11" id="KW-0862">Zinc</keyword>
<evidence type="ECO:0000256" key="2">
    <source>
        <dbReference type="ARBA" id="ARBA00004141"/>
    </source>
</evidence>
<feature type="transmembrane region" description="Helical" evidence="11">
    <location>
        <begin position="88"/>
        <end position="113"/>
    </location>
</feature>
<comment type="similarity">
    <text evidence="3 11">Belongs to the peptidase M50B family.</text>
</comment>
<dbReference type="GO" id="GO:0046872">
    <property type="term" value="F:metal ion binding"/>
    <property type="evidence" value="ECO:0007669"/>
    <property type="project" value="UniProtKB-KW"/>
</dbReference>
<dbReference type="InterPro" id="IPR001478">
    <property type="entry name" value="PDZ"/>
</dbReference>
<dbReference type="GO" id="GO:0006508">
    <property type="term" value="P:proteolysis"/>
    <property type="evidence" value="ECO:0007669"/>
    <property type="project" value="UniProtKB-KW"/>
</dbReference>
<evidence type="ECO:0000256" key="7">
    <source>
        <dbReference type="ARBA" id="ARBA00022833"/>
    </source>
</evidence>
<feature type="domain" description="PDZ" evidence="12">
    <location>
        <begin position="129"/>
        <end position="178"/>
    </location>
</feature>
<dbReference type="RefSeq" id="WP_092640583.1">
    <property type="nucleotide sequence ID" value="NZ_FNID01000019.1"/>
</dbReference>
<reference evidence="13 14" key="1">
    <citation type="submission" date="2016-10" db="EMBL/GenBank/DDBJ databases">
        <authorList>
            <person name="de Groot N.N."/>
        </authorList>
    </citation>
    <scope>NUCLEOTIDE SEQUENCE [LARGE SCALE GENOMIC DNA]</scope>
    <source>
        <strain evidence="13 14">CGMCC 1.5012</strain>
    </source>
</reference>
<protein>
    <recommendedName>
        <fullName evidence="11">Zinc metalloprotease</fullName>
        <ecNumber evidence="11">3.4.24.-</ecNumber>
    </recommendedName>
</protein>
<sequence length="343" mass="37736">MNIVVTILITVLVFSVIIFIHELGHFVTAKSTGIRVNEFALGMGPTIFKINRGETRYSLRAFPIGGFVSMEGEDEESSDEHAFNRRPLWCRILVVVAGAFMNLVLGFIVVLIITLNQNAIASTTIAAFDSAATSSSMLKIGDEILKINGSMVKVDYDIIFSLVRDTDGKADFVIRRDGKIVELKGIPFPVEKNAELGQSIRLDFKVYPVKKTFFSVLHQSFFYSLTIGKIVWVSLLDLVTGRFGVQQLSGPVGVSKAIGQASAIGWQSLLSLVAFITINVGIFNLLPLPALDGGRLLFLLVELVRRKPINPKYEGLIHTAGFALLILLMVFVTFNDIVRLIKG</sequence>
<dbReference type="NCBIfam" id="TIGR00054">
    <property type="entry name" value="RIP metalloprotease RseP"/>
    <property type="match status" value="1"/>
</dbReference>
<dbReference type="EC" id="3.4.24.-" evidence="11"/>
<feature type="transmembrane region" description="Helical" evidence="11">
    <location>
        <begin position="264"/>
        <end position="286"/>
    </location>
</feature>
<feature type="transmembrane region" description="Helical" evidence="11">
    <location>
        <begin position="315"/>
        <end position="334"/>
    </location>
</feature>
<keyword evidence="10 11" id="KW-0472">Membrane</keyword>
<dbReference type="EMBL" id="FNID01000019">
    <property type="protein sequence ID" value="SDN44757.1"/>
    <property type="molecule type" value="Genomic_DNA"/>
</dbReference>
<keyword evidence="11" id="KW-0479">Metal-binding</keyword>
<keyword evidence="8 11" id="KW-1133">Transmembrane helix</keyword>
<comment type="cofactor">
    <cofactor evidence="1 11">
        <name>Zn(2+)</name>
        <dbReference type="ChEBI" id="CHEBI:29105"/>
    </cofactor>
</comment>
<keyword evidence="9 11" id="KW-0482">Metalloprotease</keyword>
<evidence type="ECO:0000256" key="9">
    <source>
        <dbReference type="ARBA" id="ARBA00023049"/>
    </source>
</evidence>
<dbReference type="Proteomes" id="UP000199182">
    <property type="component" value="Unassembled WGS sequence"/>
</dbReference>
<dbReference type="PANTHER" id="PTHR42837">
    <property type="entry name" value="REGULATOR OF SIGMA-E PROTEASE RSEP"/>
    <property type="match status" value="1"/>
</dbReference>
<feature type="transmembrane region" description="Helical" evidence="11">
    <location>
        <begin position="6"/>
        <end position="27"/>
    </location>
</feature>
<dbReference type="InterPro" id="IPR036034">
    <property type="entry name" value="PDZ_sf"/>
</dbReference>
<evidence type="ECO:0000313" key="14">
    <source>
        <dbReference type="Proteomes" id="UP000199182"/>
    </source>
</evidence>
<feature type="transmembrane region" description="Helical" evidence="11">
    <location>
        <begin position="221"/>
        <end position="244"/>
    </location>
</feature>
<proteinExistence type="inferred from homology"/>
<evidence type="ECO:0000259" key="12">
    <source>
        <dbReference type="PROSITE" id="PS50106"/>
    </source>
</evidence>
<evidence type="ECO:0000256" key="8">
    <source>
        <dbReference type="ARBA" id="ARBA00022989"/>
    </source>
</evidence>
<evidence type="ECO:0000256" key="4">
    <source>
        <dbReference type="ARBA" id="ARBA00022670"/>
    </source>
</evidence>
<dbReference type="InterPro" id="IPR008915">
    <property type="entry name" value="Peptidase_M50"/>
</dbReference>
<dbReference type="InterPro" id="IPR004387">
    <property type="entry name" value="Pept_M50_Zn"/>
</dbReference>
<accession>A0A1H0BGI8</accession>
<evidence type="ECO:0000256" key="5">
    <source>
        <dbReference type="ARBA" id="ARBA00022692"/>
    </source>
</evidence>
<dbReference type="CDD" id="cd06163">
    <property type="entry name" value="S2P-M50_PDZ_RseP-like"/>
    <property type="match status" value="1"/>
</dbReference>
<evidence type="ECO:0000256" key="6">
    <source>
        <dbReference type="ARBA" id="ARBA00022801"/>
    </source>
</evidence>
<dbReference type="AlphaFoldDB" id="A0A1H0BGI8"/>
<keyword evidence="6 11" id="KW-0378">Hydrolase</keyword>
<dbReference type="STRING" id="258515.SAMN05192585_11966"/>
<dbReference type="PROSITE" id="PS50106">
    <property type="entry name" value="PDZ"/>
    <property type="match status" value="1"/>
</dbReference>
<keyword evidence="5 11" id="KW-0812">Transmembrane</keyword>
<comment type="subcellular location">
    <subcellularLocation>
        <location evidence="2">Membrane</location>
        <topology evidence="2">Multi-pass membrane protein</topology>
    </subcellularLocation>
</comment>
<dbReference type="GO" id="GO:0004222">
    <property type="term" value="F:metalloendopeptidase activity"/>
    <property type="evidence" value="ECO:0007669"/>
    <property type="project" value="InterPro"/>
</dbReference>
<gene>
    <name evidence="13" type="ORF">SAMN05192585_11966</name>
</gene>